<feature type="chain" id="PRO_5041375567" evidence="2">
    <location>
        <begin position="29"/>
        <end position="299"/>
    </location>
</feature>
<sequence>MSATRPARPQTLVLGLLLPLAFTGAASAQQQGADARSAWVDPPPRAATPAAGAAKESLRAADQARTVPADKPAEQQAAQQAKSRPAGTRDAEPVRQAARPEPAEDALPKAAGTRAPSPKRAAALERPPVREALRRPAHQPHRLAATPAAFAPVSAPASAERAAAARALTASYLDTVSASGDTMVGAATRYYATRVRFYGRPITTAGLVAEKRSFVQRWPERRYEPRAMHAACDAETCTIRALVDFRTANPGRGAVSSGEAELILEVGFAGTRPYILGETGRVLRRSIQAGTLAPSPGKA</sequence>
<organism evidence="3 4">
    <name type="scientific">Methylobacterium tardum</name>
    <dbReference type="NCBI Taxonomy" id="374432"/>
    <lineage>
        <taxon>Bacteria</taxon>
        <taxon>Pseudomonadati</taxon>
        <taxon>Pseudomonadota</taxon>
        <taxon>Alphaproteobacteria</taxon>
        <taxon>Hyphomicrobiales</taxon>
        <taxon>Methylobacteriaceae</taxon>
        <taxon>Methylobacterium</taxon>
    </lineage>
</organism>
<feature type="region of interest" description="Disordered" evidence="1">
    <location>
        <begin position="25"/>
        <end position="141"/>
    </location>
</feature>
<evidence type="ECO:0000256" key="2">
    <source>
        <dbReference type="SAM" id="SignalP"/>
    </source>
</evidence>
<feature type="signal peptide" evidence="2">
    <location>
        <begin position="1"/>
        <end position="28"/>
    </location>
</feature>
<reference evidence="4" key="1">
    <citation type="journal article" date="2019" name="Int. J. Syst. Evol. Microbiol.">
        <title>The Global Catalogue of Microorganisms (GCM) 10K type strain sequencing project: providing services to taxonomists for standard genome sequencing and annotation.</title>
        <authorList>
            <consortium name="The Broad Institute Genomics Platform"/>
            <consortium name="The Broad Institute Genome Sequencing Center for Infectious Disease"/>
            <person name="Wu L."/>
            <person name="Ma J."/>
        </authorList>
    </citation>
    <scope>NUCLEOTIDE SEQUENCE [LARGE SCALE GENOMIC DNA]</scope>
    <source>
        <strain evidence="4">NBRC 103632</strain>
    </source>
</reference>
<accession>A0AA37TCQ5</accession>
<protein>
    <submittedName>
        <fullName evidence="3">Uncharacterized protein</fullName>
    </submittedName>
</protein>
<proteinExistence type="predicted"/>
<dbReference type="Proteomes" id="UP001157440">
    <property type="component" value="Unassembled WGS sequence"/>
</dbReference>
<name>A0AA37TCQ5_9HYPH</name>
<dbReference type="AlphaFoldDB" id="A0AA37TCQ5"/>
<keyword evidence="4" id="KW-1185">Reference proteome</keyword>
<dbReference type="RefSeq" id="WP_238199994.1">
    <property type="nucleotide sequence ID" value="NZ_BPQZ01000054.1"/>
</dbReference>
<keyword evidence="2" id="KW-0732">Signal</keyword>
<gene>
    <name evidence="3" type="ORF">GCM10007890_07650</name>
</gene>
<dbReference type="EMBL" id="BSPL01000008">
    <property type="protein sequence ID" value="GLS68753.1"/>
    <property type="molecule type" value="Genomic_DNA"/>
</dbReference>
<comment type="caution">
    <text evidence="3">The sequence shown here is derived from an EMBL/GenBank/DDBJ whole genome shotgun (WGS) entry which is preliminary data.</text>
</comment>
<evidence type="ECO:0000313" key="3">
    <source>
        <dbReference type="EMBL" id="GLS68753.1"/>
    </source>
</evidence>
<evidence type="ECO:0000313" key="4">
    <source>
        <dbReference type="Proteomes" id="UP001157440"/>
    </source>
</evidence>
<evidence type="ECO:0000256" key="1">
    <source>
        <dbReference type="SAM" id="MobiDB-lite"/>
    </source>
</evidence>
<feature type="compositionally biased region" description="Low complexity" evidence="1">
    <location>
        <begin position="25"/>
        <end position="38"/>
    </location>
</feature>